<dbReference type="GO" id="GO:0016020">
    <property type="term" value="C:membrane"/>
    <property type="evidence" value="ECO:0007669"/>
    <property type="project" value="InterPro"/>
</dbReference>
<protein>
    <submittedName>
        <fullName evidence="9">Cytochrome b6-f complex iron-sulfur subunit</fullName>
        <ecNumber evidence="9">1.10.99.1</ecNumber>
    </submittedName>
</protein>
<keyword evidence="9" id="KW-0560">Oxidoreductase</keyword>
<reference evidence="9" key="1">
    <citation type="journal article" date="2007" name="ISME J.">
        <title>Fosmids of novel marine Planctomycetes from the Namibian and Oregon coast upwelling systems and their cross-comparison with planctomycete genomes.</title>
        <authorList>
            <person name="Woebken D."/>
            <person name="Teeling H."/>
            <person name="Wecker P."/>
            <person name="Dumitriu A."/>
            <person name="Kostadinov I."/>
            <person name="DeLong E.F."/>
            <person name="Amann R."/>
            <person name="Gloeckner F.O."/>
        </authorList>
    </citation>
    <scope>NUCLEOTIDE SEQUENCE</scope>
</reference>
<keyword evidence="2" id="KW-0479">Metal-binding</keyword>
<keyword evidence="3" id="KW-0408">Iron</keyword>
<dbReference type="SUPFAM" id="SSF50022">
    <property type="entry name" value="ISP domain"/>
    <property type="match status" value="1"/>
</dbReference>
<evidence type="ECO:0000256" key="7">
    <source>
        <dbReference type="SAM" id="Phobius"/>
    </source>
</evidence>
<dbReference type="PANTHER" id="PTHR10134">
    <property type="entry name" value="CYTOCHROME B-C1 COMPLEX SUBUNIT RIESKE, MITOCHONDRIAL"/>
    <property type="match status" value="1"/>
</dbReference>
<dbReference type="InterPro" id="IPR014349">
    <property type="entry name" value="Rieske_Fe-S_prot"/>
</dbReference>
<proteinExistence type="predicted"/>
<dbReference type="GO" id="GO:0051537">
    <property type="term" value="F:2 iron, 2 sulfur cluster binding"/>
    <property type="evidence" value="ECO:0007669"/>
    <property type="project" value="UniProtKB-KW"/>
</dbReference>
<dbReference type="PROSITE" id="PS51318">
    <property type="entry name" value="TAT"/>
    <property type="match status" value="1"/>
</dbReference>
<dbReference type="PROSITE" id="PS51296">
    <property type="entry name" value="RIESKE"/>
    <property type="match status" value="1"/>
</dbReference>
<dbReference type="GO" id="GO:0016491">
    <property type="term" value="F:oxidoreductase activity"/>
    <property type="evidence" value="ECO:0007669"/>
    <property type="project" value="UniProtKB-KW"/>
</dbReference>
<keyword evidence="7" id="KW-0472">Membrane</keyword>
<dbReference type="CDD" id="cd03467">
    <property type="entry name" value="Rieske"/>
    <property type="match status" value="1"/>
</dbReference>
<evidence type="ECO:0000313" key="9">
    <source>
        <dbReference type="EMBL" id="ABX10599.1"/>
    </source>
</evidence>
<feature type="domain" description="Rieske" evidence="8">
    <location>
        <begin position="94"/>
        <end position="161"/>
    </location>
</feature>
<name>A9LGS8_9BACT</name>
<sequence length="174" mass="18835">MCEKENENFQCGADRRSFLNRLSLGLAGLVGAAMALPPIAYVLSPLVGKPPRKWRDVGGLAEFPVGETKLVQFQDATSTAWAGDTAMTGAWLRRIGEDQFIAFSVNCRHLGCPVRWVNDAKLFMCPCHGGVYYEDGAVAAGPPPEALARYPVRVVDGKVEVETSPIPLTTNDLV</sequence>
<dbReference type="InterPro" id="IPR017941">
    <property type="entry name" value="Rieske_2Fe-2S"/>
</dbReference>
<evidence type="ECO:0000256" key="4">
    <source>
        <dbReference type="ARBA" id="ARBA00023014"/>
    </source>
</evidence>
<gene>
    <name evidence="9" type="primary">petC</name>
    <name evidence="9" type="ORF">6N14_6</name>
</gene>
<evidence type="ECO:0000256" key="5">
    <source>
        <dbReference type="ARBA" id="ARBA00023157"/>
    </source>
</evidence>
<comment type="cofactor">
    <cofactor evidence="6">
        <name>[2Fe-2S] cluster</name>
        <dbReference type="ChEBI" id="CHEBI:190135"/>
    </cofactor>
</comment>
<keyword evidence="1" id="KW-0001">2Fe-2S</keyword>
<dbReference type="EMBL" id="EF591885">
    <property type="protein sequence ID" value="ABX10599.1"/>
    <property type="molecule type" value="Genomic_DNA"/>
</dbReference>
<dbReference type="Pfam" id="PF00355">
    <property type="entry name" value="Rieske"/>
    <property type="match status" value="1"/>
</dbReference>
<dbReference type="InterPro" id="IPR005805">
    <property type="entry name" value="Rieske_Fe-S_prot_C"/>
</dbReference>
<dbReference type="EC" id="1.10.99.1" evidence="9"/>
<dbReference type="AlphaFoldDB" id="A9LGS8"/>
<dbReference type="PRINTS" id="PR00162">
    <property type="entry name" value="RIESKE"/>
</dbReference>
<dbReference type="Gene3D" id="2.102.10.10">
    <property type="entry name" value="Rieske [2Fe-2S] iron-sulphur domain"/>
    <property type="match status" value="1"/>
</dbReference>
<evidence type="ECO:0000256" key="3">
    <source>
        <dbReference type="ARBA" id="ARBA00023004"/>
    </source>
</evidence>
<dbReference type="InterPro" id="IPR036922">
    <property type="entry name" value="Rieske_2Fe-2S_sf"/>
</dbReference>
<accession>A9LGS8</accession>
<keyword evidence="5" id="KW-1015">Disulfide bond</keyword>
<organism evidence="9">
    <name type="scientific">uncultured planctomycete 6N14</name>
    <dbReference type="NCBI Taxonomy" id="455069"/>
    <lineage>
        <taxon>Bacteria</taxon>
        <taxon>Pseudomonadati</taxon>
        <taxon>Planctomycetota</taxon>
        <taxon>Planctomycetia</taxon>
        <taxon>Planctomycetales</taxon>
        <taxon>environmental samples</taxon>
    </lineage>
</organism>
<evidence type="ECO:0000256" key="1">
    <source>
        <dbReference type="ARBA" id="ARBA00022714"/>
    </source>
</evidence>
<keyword evidence="4" id="KW-0411">Iron-sulfur</keyword>
<feature type="transmembrane region" description="Helical" evidence="7">
    <location>
        <begin position="22"/>
        <end position="43"/>
    </location>
</feature>
<evidence type="ECO:0000256" key="2">
    <source>
        <dbReference type="ARBA" id="ARBA00022723"/>
    </source>
</evidence>
<evidence type="ECO:0000256" key="6">
    <source>
        <dbReference type="ARBA" id="ARBA00034078"/>
    </source>
</evidence>
<dbReference type="InterPro" id="IPR006311">
    <property type="entry name" value="TAT_signal"/>
</dbReference>
<keyword evidence="7" id="KW-1133">Transmembrane helix</keyword>
<evidence type="ECO:0000259" key="8">
    <source>
        <dbReference type="PROSITE" id="PS51296"/>
    </source>
</evidence>
<keyword evidence="7" id="KW-0812">Transmembrane</keyword>
<dbReference type="GO" id="GO:0046872">
    <property type="term" value="F:metal ion binding"/>
    <property type="evidence" value="ECO:0007669"/>
    <property type="project" value="UniProtKB-KW"/>
</dbReference>